<dbReference type="PANTHER" id="PTHR21262">
    <property type="entry name" value="GUANOSINE-3',5'-BIS DIPHOSPHATE 3'-PYROPHOSPHOHYDROLASE"/>
    <property type="match status" value="1"/>
</dbReference>
<organism evidence="8 9">
    <name type="scientific">Klebsormidium nitens</name>
    <name type="common">Green alga</name>
    <name type="synonym">Ulothrix nitens</name>
    <dbReference type="NCBI Taxonomy" id="105231"/>
    <lineage>
        <taxon>Eukaryota</taxon>
        <taxon>Viridiplantae</taxon>
        <taxon>Streptophyta</taxon>
        <taxon>Klebsormidiophyceae</taxon>
        <taxon>Klebsormidiales</taxon>
        <taxon>Klebsormidiaceae</taxon>
        <taxon>Klebsormidium</taxon>
    </lineage>
</organism>
<feature type="region of interest" description="Disordered" evidence="6">
    <location>
        <begin position="921"/>
        <end position="951"/>
    </location>
</feature>
<dbReference type="InterPro" id="IPR011990">
    <property type="entry name" value="TPR-like_helical_dom_sf"/>
</dbReference>
<dbReference type="InterPro" id="IPR019734">
    <property type="entry name" value="TPR_rpt"/>
</dbReference>
<evidence type="ECO:0000313" key="8">
    <source>
        <dbReference type="EMBL" id="GAQ91082.1"/>
    </source>
</evidence>
<feature type="region of interest" description="Disordered" evidence="6">
    <location>
        <begin position="841"/>
        <end position="867"/>
    </location>
</feature>
<feature type="region of interest" description="Disordered" evidence="6">
    <location>
        <begin position="31"/>
        <end position="60"/>
    </location>
</feature>
<dbReference type="SUPFAM" id="SSF109604">
    <property type="entry name" value="HD-domain/PDEase-like"/>
    <property type="match status" value="1"/>
</dbReference>
<evidence type="ECO:0000256" key="5">
    <source>
        <dbReference type="PROSITE-ProRule" id="PRU00339"/>
    </source>
</evidence>
<dbReference type="InterPro" id="IPR002048">
    <property type="entry name" value="EF_hand_dom"/>
</dbReference>
<evidence type="ECO:0000313" key="9">
    <source>
        <dbReference type="Proteomes" id="UP000054558"/>
    </source>
</evidence>
<dbReference type="InterPro" id="IPR018247">
    <property type="entry name" value="EF_Hand_1_Ca_BS"/>
</dbReference>
<feature type="compositionally biased region" description="Low complexity" evidence="6">
    <location>
        <begin position="848"/>
        <end position="858"/>
    </location>
</feature>
<reference evidence="8 9" key="1">
    <citation type="journal article" date="2014" name="Nat. Commun.">
        <title>Klebsormidium flaccidum genome reveals primary factors for plant terrestrial adaptation.</title>
        <authorList>
            <person name="Hori K."/>
            <person name="Maruyama F."/>
            <person name="Fujisawa T."/>
            <person name="Togashi T."/>
            <person name="Yamamoto N."/>
            <person name="Seo M."/>
            <person name="Sato S."/>
            <person name="Yamada T."/>
            <person name="Mori H."/>
            <person name="Tajima N."/>
            <person name="Moriyama T."/>
            <person name="Ikeuchi M."/>
            <person name="Watanabe M."/>
            <person name="Wada H."/>
            <person name="Kobayashi K."/>
            <person name="Saito M."/>
            <person name="Masuda T."/>
            <person name="Sasaki-Sekimoto Y."/>
            <person name="Mashiguchi K."/>
            <person name="Awai K."/>
            <person name="Shimojima M."/>
            <person name="Masuda S."/>
            <person name="Iwai M."/>
            <person name="Nobusawa T."/>
            <person name="Narise T."/>
            <person name="Kondo S."/>
            <person name="Saito H."/>
            <person name="Sato R."/>
            <person name="Murakawa M."/>
            <person name="Ihara Y."/>
            <person name="Oshima-Yamada Y."/>
            <person name="Ohtaka K."/>
            <person name="Satoh M."/>
            <person name="Sonobe K."/>
            <person name="Ishii M."/>
            <person name="Ohtani R."/>
            <person name="Kanamori-Sato M."/>
            <person name="Honoki R."/>
            <person name="Miyazaki D."/>
            <person name="Mochizuki H."/>
            <person name="Umetsu J."/>
            <person name="Higashi K."/>
            <person name="Shibata D."/>
            <person name="Kamiya Y."/>
            <person name="Sato N."/>
            <person name="Nakamura Y."/>
            <person name="Tabata S."/>
            <person name="Ida S."/>
            <person name="Kurokawa K."/>
            <person name="Ohta H."/>
        </authorList>
    </citation>
    <scope>NUCLEOTIDE SEQUENCE [LARGE SCALE GENOMIC DNA]</scope>
    <source>
        <strain evidence="8 9">NIES-2285</strain>
    </source>
</reference>
<evidence type="ECO:0000256" key="2">
    <source>
        <dbReference type="ARBA" id="ARBA00022737"/>
    </source>
</evidence>
<dbReference type="GO" id="GO:0006396">
    <property type="term" value="P:RNA processing"/>
    <property type="evidence" value="ECO:0007669"/>
    <property type="project" value="InterPro"/>
</dbReference>
<comment type="subcellular location">
    <subcellularLocation>
        <location evidence="1">Nucleus</location>
    </subcellularLocation>
</comment>
<feature type="compositionally biased region" description="Basic residues" evidence="6">
    <location>
        <begin position="39"/>
        <end position="54"/>
    </location>
</feature>
<dbReference type="PROSITE" id="PS50005">
    <property type="entry name" value="TPR"/>
    <property type="match status" value="1"/>
</dbReference>
<dbReference type="CDD" id="cd00051">
    <property type="entry name" value="EFh"/>
    <property type="match status" value="1"/>
</dbReference>
<evidence type="ECO:0000256" key="6">
    <source>
        <dbReference type="SAM" id="MobiDB-lite"/>
    </source>
</evidence>
<feature type="region of interest" description="Disordered" evidence="6">
    <location>
        <begin position="723"/>
        <end position="810"/>
    </location>
</feature>
<dbReference type="Gene3D" id="3.30.460.10">
    <property type="entry name" value="Beta Polymerase, domain 2"/>
    <property type="match status" value="1"/>
</dbReference>
<dbReference type="SMART" id="SM00386">
    <property type="entry name" value="HAT"/>
    <property type="match status" value="6"/>
</dbReference>
<dbReference type="InterPro" id="IPR043519">
    <property type="entry name" value="NT_sf"/>
</dbReference>
<dbReference type="Gene3D" id="1.10.238.10">
    <property type="entry name" value="EF-hand"/>
    <property type="match status" value="1"/>
</dbReference>
<dbReference type="GO" id="GO:0005509">
    <property type="term" value="F:calcium ion binding"/>
    <property type="evidence" value="ECO:0007669"/>
    <property type="project" value="InterPro"/>
</dbReference>
<dbReference type="InterPro" id="IPR007685">
    <property type="entry name" value="RelA_SpoT"/>
</dbReference>
<evidence type="ECO:0000256" key="1">
    <source>
        <dbReference type="ARBA" id="ARBA00004123"/>
    </source>
</evidence>
<feature type="compositionally biased region" description="Low complexity" evidence="6">
    <location>
        <begin position="969"/>
        <end position="979"/>
    </location>
</feature>
<dbReference type="GO" id="GO:0015969">
    <property type="term" value="P:guanosine tetraphosphate metabolic process"/>
    <property type="evidence" value="ECO:0007669"/>
    <property type="project" value="InterPro"/>
</dbReference>
<dbReference type="SUPFAM" id="SSF47473">
    <property type="entry name" value="EF-hand"/>
    <property type="match status" value="1"/>
</dbReference>
<gene>
    <name evidence="8" type="ORF">KFL_007250030</name>
</gene>
<dbReference type="SUPFAM" id="SSF81301">
    <property type="entry name" value="Nucleotidyltransferase"/>
    <property type="match status" value="1"/>
</dbReference>
<evidence type="ECO:0000256" key="4">
    <source>
        <dbReference type="ARBA" id="ARBA00023242"/>
    </source>
</evidence>
<dbReference type="GO" id="GO:0005634">
    <property type="term" value="C:nucleus"/>
    <property type="evidence" value="ECO:0007669"/>
    <property type="project" value="UniProtKB-SubCell"/>
</dbReference>
<dbReference type="CDD" id="cd05399">
    <property type="entry name" value="NT_Rel-Spo_like"/>
    <property type="match status" value="1"/>
</dbReference>
<dbReference type="OMA" id="AWAVMES"/>
<feature type="compositionally biased region" description="Low complexity" evidence="6">
    <location>
        <begin position="1369"/>
        <end position="1378"/>
    </location>
</feature>
<feature type="region of interest" description="Disordered" evidence="6">
    <location>
        <begin position="76"/>
        <end position="98"/>
    </location>
</feature>
<dbReference type="SMART" id="SM00954">
    <property type="entry name" value="RelA_SpoT"/>
    <property type="match status" value="1"/>
</dbReference>
<feature type="region of interest" description="Disordered" evidence="6">
    <location>
        <begin position="1369"/>
        <end position="1418"/>
    </location>
</feature>
<name>A0A1Y1ILQ8_KLENI</name>
<keyword evidence="9" id="KW-1185">Reference proteome</keyword>
<dbReference type="Pfam" id="PF23231">
    <property type="entry name" value="HAT_Syf1_CNRKL1_C"/>
    <property type="match status" value="1"/>
</dbReference>
<feature type="repeat" description="TPR" evidence="5">
    <location>
        <begin position="1201"/>
        <end position="1234"/>
    </location>
</feature>
<sequence length="1440" mass="151603">MAPCVASVPWQQEVGRIAHILVESRNSLSALKESEGWHGKQRATKRRTPPHGKGAHASTLGPATLSSTCLLCSQKVSSRGVRSPPSQQRAKPSLALTRLPDLGGLKASGVSRRRSLSGAPVPARAWLDSLAAPRTAPPAPHDRLQQGRRREPLLDGSIDPQGSWQEEGEGREAAAEVGVAGELTSEELWLSVREQPGFSVERLGGQRIVELVSAWDRLAPQLPPDVGNGAAAQVLLGALKLAVPALQGPCVAEGGRPRLLRALEIAKTLASLKMDAATLAAGVLVEAVAAGTLSEAAVEAELGPAVGRLLHDSGRVRALPSRVDSYDDDTARALRQFCLAFHDVRAIVVELAARLETMRHVGGLPRYQQALVALETLAIYAPMAHALGTGSLMWELEDAAFRVLYPSAYASCEAFLRRHWADSPALLDGATAALDAALRRDSRMGQLAHSWALSSRTKSLYSFMRKQLKDGRGHSEVYDLLGLRMIIKPVPGGGRAAEEARGAEACYRVREVALQLWQEVPQRYKDYIGRPKKNGYQSLHMLVQPAGGGVAPPVELQVRTERMDAQAVSGAAAHGAYKGGLTDPQQVEQLRLIMEAAAQMAAASFRTPPGRATPVVAGAAAEDHVFAMLDKNGDGRLSVEELQAAMLELGASGAGDAAELMTLLDCNTDGSVSLAEFALFRRRIAVLRDLPDRDAAIHAQLAAAWADPPGEVAEASYWPLLEDGNEKGATTGQPIPGAPGEGDAQRSPCAEDADERGGAAAGAGNRAEAGPRPEEGAAGADRGVEATGGAANASWSTGGDTSARRAGLEGSSRELLLRGVQSSSRPSSVAASAGRVGGRALGAGGARSGAPRSQAVGASFGGRGGSGVAAVASRGAVAEELVEELRQRGGRAAGAPPAVVDEQEFLVEKGSDLDRKLSHYTASSAAKPHPHPSPTPSGTGRTPGGANGGADHVLTRQELNRRLAGIPNEGPAELGLAPAGEGGNGRAGTEGERGRGLARALQRVERQMAEGRYDAARTLLNVVAERHPDEGRLWLLFGHLESRDPLGAGASQVYARAQACLEREATAAKQRGDCAAEEWQRVEADLAEARAALRSLPAEGGSGGGVSAARAGADPLRHVLGRGGERGSMPRSGAALHQLALSFASQGNVARARTLLLTGLQAAPRDAVLRLTLARLEADAGNIAAARDHFQLAAAAAPHNVLAWQSWGVFEAKQGDFGAARRLFERGLALDPRDARLLLTWAKQEARRGCPEGKEKATELYQRCLDIDKKNAPAWQAWGLLEAETGNVFGARRLFEACLQEVPHDPAPLTAYARMERLFGALDAARTLLKRATYMDPRHQPAWTEWSLLEQQAGRPAAAAELLERARAVPAPKGAPAPGERKLGEAGNGRARHRKGPRRKEAGLQEGSAADASVAEGRSRLSFEASVQALKDSFRPSTAS</sequence>
<feature type="compositionally biased region" description="Basic and acidic residues" evidence="6">
    <location>
        <begin position="140"/>
        <end position="153"/>
    </location>
</feature>
<dbReference type="SMART" id="SM00054">
    <property type="entry name" value="EFh"/>
    <property type="match status" value="2"/>
</dbReference>
<dbReference type="Gene3D" id="1.10.3210.10">
    <property type="entry name" value="Hypothetical protein af1432"/>
    <property type="match status" value="1"/>
</dbReference>
<dbReference type="Pfam" id="PF04607">
    <property type="entry name" value="RelA_SpoT"/>
    <property type="match status" value="1"/>
</dbReference>
<accession>A0A1Y1ILQ8</accession>
<feature type="domain" description="EF-hand" evidence="7">
    <location>
        <begin position="623"/>
        <end position="652"/>
    </location>
</feature>
<dbReference type="Pfam" id="PF13328">
    <property type="entry name" value="HD_4"/>
    <property type="match status" value="1"/>
</dbReference>
<dbReference type="PANTHER" id="PTHR21262:SF12">
    <property type="entry name" value="GTP DIPHOSPHOKINASE CRSH, CHLOROPLASTIC-RELATED"/>
    <property type="match status" value="1"/>
</dbReference>
<feature type="region of interest" description="Disordered" evidence="6">
    <location>
        <begin position="129"/>
        <end position="177"/>
    </location>
</feature>
<dbReference type="STRING" id="105231.A0A1Y1ILQ8"/>
<keyword evidence="4" id="KW-0539">Nucleus</keyword>
<proteinExistence type="predicted"/>
<dbReference type="Proteomes" id="UP000054558">
    <property type="component" value="Unassembled WGS sequence"/>
</dbReference>
<keyword evidence="2" id="KW-0677">Repeat</keyword>
<dbReference type="PROSITE" id="PS00018">
    <property type="entry name" value="EF_HAND_1"/>
    <property type="match status" value="2"/>
</dbReference>
<keyword evidence="5" id="KW-0802">TPR repeat</keyword>
<dbReference type="InterPro" id="IPR011992">
    <property type="entry name" value="EF-hand-dom_pair"/>
</dbReference>
<keyword evidence="3" id="KW-0106">Calcium</keyword>
<dbReference type="SUPFAM" id="SSF81901">
    <property type="entry name" value="HCP-like"/>
    <property type="match status" value="1"/>
</dbReference>
<dbReference type="InterPro" id="IPR003107">
    <property type="entry name" value="HAT"/>
</dbReference>
<dbReference type="Pfam" id="PF13499">
    <property type="entry name" value="EF-hand_7"/>
    <property type="match status" value="1"/>
</dbReference>
<evidence type="ECO:0000256" key="3">
    <source>
        <dbReference type="ARBA" id="ARBA00022837"/>
    </source>
</evidence>
<dbReference type="Gene3D" id="1.25.40.10">
    <property type="entry name" value="Tetratricopeptide repeat domain"/>
    <property type="match status" value="1"/>
</dbReference>
<dbReference type="PROSITE" id="PS50222">
    <property type="entry name" value="EF_HAND_2"/>
    <property type="match status" value="1"/>
</dbReference>
<dbReference type="InterPro" id="IPR055430">
    <property type="entry name" value="HAT_Syf1_CNRKL1_C"/>
</dbReference>
<protein>
    <recommendedName>
        <fullName evidence="7">EF-hand domain-containing protein</fullName>
    </recommendedName>
</protein>
<dbReference type="SMART" id="SM00028">
    <property type="entry name" value="TPR"/>
    <property type="match status" value="4"/>
</dbReference>
<dbReference type="OrthoDB" id="427950at2759"/>
<evidence type="ECO:0000259" key="7">
    <source>
        <dbReference type="PROSITE" id="PS50222"/>
    </source>
</evidence>
<feature type="region of interest" description="Disordered" evidence="6">
    <location>
        <begin position="966"/>
        <end position="995"/>
    </location>
</feature>
<dbReference type="GO" id="GO:0009507">
    <property type="term" value="C:chloroplast"/>
    <property type="evidence" value="ECO:0000318"/>
    <property type="project" value="GO_Central"/>
</dbReference>
<dbReference type="EMBL" id="DF237674">
    <property type="protein sequence ID" value="GAQ91082.1"/>
    <property type="molecule type" value="Genomic_DNA"/>
</dbReference>